<dbReference type="AlphaFoldDB" id="A0A134B461"/>
<protein>
    <recommendedName>
        <fullName evidence="2">Ribosome-binding factor A</fullName>
    </recommendedName>
</protein>
<reference evidence="4" key="1">
    <citation type="submission" date="2016-01" db="EMBL/GenBank/DDBJ databases">
        <authorList>
            <person name="Mitreva M."/>
            <person name="Pepin K.H."/>
            <person name="Mihindukulasuriya K.A."/>
            <person name="Fulton R."/>
            <person name="Fronick C."/>
            <person name="O'Laughlin M."/>
            <person name="Miner T."/>
            <person name="Herter B."/>
            <person name="Rosa B.A."/>
            <person name="Cordes M."/>
            <person name="Tomlinson C."/>
            <person name="Wollam A."/>
            <person name="Palsikar V.B."/>
            <person name="Mardis E.R."/>
            <person name="Wilson R.K."/>
        </authorList>
    </citation>
    <scope>NUCLEOTIDE SEQUENCE [LARGE SCALE GENOMIC DNA]</scope>
    <source>
        <strain evidence="4">KA00683</strain>
    </source>
</reference>
<dbReference type="HAMAP" id="MF_00003">
    <property type="entry name" value="RbfA"/>
    <property type="match status" value="1"/>
</dbReference>
<keyword evidence="4" id="KW-1185">Reference proteome</keyword>
<dbReference type="NCBIfam" id="TIGR00082">
    <property type="entry name" value="rbfA"/>
    <property type="match status" value="1"/>
</dbReference>
<dbReference type="Pfam" id="PF02033">
    <property type="entry name" value="RBFA"/>
    <property type="match status" value="1"/>
</dbReference>
<comment type="subunit">
    <text evidence="2">Monomer. Binds 30S ribosomal subunits, but not 50S ribosomal subunits or 70S ribosomes.</text>
</comment>
<keyword evidence="2" id="KW-0963">Cytoplasm</keyword>
<comment type="function">
    <text evidence="2">One of several proteins that assist in the late maturation steps of the functional core of the 30S ribosomal subunit. Associates with free 30S ribosomal subunits (but not with 30S subunits that are part of 70S ribosomes or polysomes). Required for efficient processing of 16S rRNA. May interact with the 5'-terminal helix region of 16S rRNA.</text>
</comment>
<comment type="subcellular location">
    <subcellularLocation>
        <location evidence="2">Cytoplasm</location>
    </subcellularLocation>
</comment>
<dbReference type="InterPro" id="IPR015946">
    <property type="entry name" value="KH_dom-like_a/b"/>
</dbReference>
<dbReference type="PANTHER" id="PTHR33515:SF1">
    <property type="entry name" value="RIBOSOME-BINDING FACTOR A, CHLOROPLASTIC-RELATED"/>
    <property type="match status" value="1"/>
</dbReference>
<sequence>MDNTRMSRINRLIQKEVSDLFRIQTQSIPGTLITVTSVTVSPDLSIARVRLSIFPSEKAEELLESIRSSAKTIRYDLGLRVGKQLRKLPELTFFIDDSLDYLERIDSLLGLNDK</sequence>
<dbReference type="OrthoDB" id="9811910at2"/>
<dbReference type="GO" id="GO:0030490">
    <property type="term" value="P:maturation of SSU-rRNA"/>
    <property type="evidence" value="ECO:0007669"/>
    <property type="project" value="UniProtKB-UniRule"/>
</dbReference>
<proteinExistence type="inferred from homology"/>
<evidence type="ECO:0000256" key="1">
    <source>
        <dbReference type="ARBA" id="ARBA00022517"/>
    </source>
</evidence>
<accession>A0A134B461</accession>
<comment type="caution">
    <text evidence="3">The sequence shown here is derived from an EMBL/GenBank/DDBJ whole genome shotgun (WGS) entry which is preliminary data.</text>
</comment>
<dbReference type="STRING" id="322095.HMPREF3185_01610"/>
<dbReference type="PANTHER" id="PTHR33515">
    <property type="entry name" value="RIBOSOME-BINDING FACTOR A, CHLOROPLASTIC-RELATED"/>
    <property type="match status" value="1"/>
</dbReference>
<name>A0A134B461_9PORP</name>
<dbReference type="InterPro" id="IPR000238">
    <property type="entry name" value="RbfA"/>
</dbReference>
<evidence type="ECO:0000256" key="2">
    <source>
        <dbReference type="HAMAP-Rule" id="MF_00003"/>
    </source>
</evidence>
<evidence type="ECO:0000313" key="4">
    <source>
        <dbReference type="Proteomes" id="UP000070224"/>
    </source>
</evidence>
<dbReference type="Proteomes" id="UP000070224">
    <property type="component" value="Unassembled WGS sequence"/>
</dbReference>
<dbReference type="SUPFAM" id="SSF89919">
    <property type="entry name" value="Ribosome-binding factor A, RbfA"/>
    <property type="match status" value="1"/>
</dbReference>
<organism evidence="3 4">
    <name type="scientific">Porphyromonas somerae</name>
    <dbReference type="NCBI Taxonomy" id="322095"/>
    <lineage>
        <taxon>Bacteria</taxon>
        <taxon>Pseudomonadati</taxon>
        <taxon>Bacteroidota</taxon>
        <taxon>Bacteroidia</taxon>
        <taxon>Bacteroidales</taxon>
        <taxon>Porphyromonadaceae</taxon>
        <taxon>Porphyromonas</taxon>
    </lineage>
</organism>
<dbReference type="EMBL" id="LSDK01000113">
    <property type="protein sequence ID" value="KXB74718.1"/>
    <property type="molecule type" value="Genomic_DNA"/>
</dbReference>
<keyword evidence="1 2" id="KW-0690">Ribosome biogenesis</keyword>
<dbReference type="Gene3D" id="3.30.300.20">
    <property type="match status" value="1"/>
</dbReference>
<evidence type="ECO:0000313" key="3">
    <source>
        <dbReference type="EMBL" id="KXB74718.1"/>
    </source>
</evidence>
<dbReference type="RefSeq" id="WP_044115296.1">
    <property type="nucleotide sequence ID" value="NZ_KQ960459.1"/>
</dbReference>
<dbReference type="InterPro" id="IPR023799">
    <property type="entry name" value="RbfA_dom_sf"/>
</dbReference>
<gene>
    <name evidence="2" type="primary">rbfA</name>
    <name evidence="3" type="ORF">HMPREF3185_01610</name>
</gene>
<dbReference type="GO" id="GO:0005829">
    <property type="term" value="C:cytosol"/>
    <property type="evidence" value="ECO:0007669"/>
    <property type="project" value="TreeGrafter"/>
</dbReference>
<dbReference type="PATRIC" id="fig|322095.3.peg.1586"/>
<dbReference type="GO" id="GO:0043024">
    <property type="term" value="F:ribosomal small subunit binding"/>
    <property type="evidence" value="ECO:0007669"/>
    <property type="project" value="TreeGrafter"/>
</dbReference>
<comment type="similarity">
    <text evidence="2">Belongs to the RbfA family.</text>
</comment>